<reference evidence="7 8" key="1">
    <citation type="submission" date="2019-01" db="EMBL/GenBank/DDBJ databases">
        <title>Novel species of Cellulomonas.</title>
        <authorList>
            <person name="Liu Q."/>
            <person name="Xin Y.-H."/>
        </authorList>
    </citation>
    <scope>NUCLEOTIDE SEQUENCE [LARGE SCALE GENOMIC DNA]</scope>
    <source>
        <strain evidence="7 8">HLT2-17</strain>
    </source>
</reference>
<evidence type="ECO:0000313" key="7">
    <source>
        <dbReference type="EMBL" id="RYV50504.1"/>
    </source>
</evidence>
<evidence type="ECO:0000313" key="8">
    <source>
        <dbReference type="Proteomes" id="UP000293764"/>
    </source>
</evidence>
<accession>A0A4V1ZH19</accession>
<keyword evidence="3 4" id="KW-0413">Isomerase</keyword>
<dbReference type="AlphaFoldDB" id="A0A4V1ZH19"/>
<dbReference type="InterPro" id="IPR044609">
    <property type="entry name" value="FKBP2/11"/>
</dbReference>
<dbReference type="Gene3D" id="3.10.50.40">
    <property type="match status" value="1"/>
</dbReference>
<dbReference type="PANTHER" id="PTHR45779:SF7">
    <property type="entry name" value="PEPTIDYLPROLYL ISOMERASE"/>
    <property type="match status" value="1"/>
</dbReference>
<evidence type="ECO:0000256" key="5">
    <source>
        <dbReference type="RuleBase" id="RU003915"/>
    </source>
</evidence>
<comment type="similarity">
    <text evidence="5">Belongs to the FKBP-type PPIase family.</text>
</comment>
<dbReference type="EC" id="5.2.1.8" evidence="5"/>
<evidence type="ECO:0000256" key="4">
    <source>
        <dbReference type="PROSITE-ProRule" id="PRU00277"/>
    </source>
</evidence>
<dbReference type="EMBL" id="SDWW01000032">
    <property type="protein sequence ID" value="RYV50504.1"/>
    <property type="molecule type" value="Genomic_DNA"/>
</dbReference>
<gene>
    <name evidence="7" type="ORF">EUA98_13285</name>
</gene>
<dbReference type="Pfam" id="PF00254">
    <property type="entry name" value="FKBP_C"/>
    <property type="match status" value="1"/>
</dbReference>
<sequence>MIASPTQGDVPVTVQLPVATGTFGDKPTLTFPDVAAPADLQVVVLEPGDGEMVVAGDDLVVNYLGQTWGGAIFDNSYDRGTPISFPIGLGAVIAGWDEGLVGRQIGSRLLLSIPPHLGYGPRGMPAAGIKGTDTLVFVVDIVGVN</sequence>
<dbReference type="PROSITE" id="PS50059">
    <property type="entry name" value="FKBP_PPIASE"/>
    <property type="match status" value="1"/>
</dbReference>
<dbReference type="InterPro" id="IPR001179">
    <property type="entry name" value="PPIase_FKBP_dom"/>
</dbReference>
<proteinExistence type="inferred from homology"/>
<evidence type="ECO:0000256" key="3">
    <source>
        <dbReference type="ARBA" id="ARBA00023235"/>
    </source>
</evidence>
<organism evidence="7 8">
    <name type="scientific">Pengzhenrongella frigida</name>
    <dbReference type="NCBI Taxonomy" id="1259133"/>
    <lineage>
        <taxon>Bacteria</taxon>
        <taxon>Bacillati</taxon>
        <taxon>Actinomycetota</taxon>
        <taxon>Actinomycetes</taxon>
        <taxon>Micrococcales</taxon>
        <taxon>Pengzhenrongella</taxon>
    </lineage>
</organism>
<dbReference type="PANTHER" id="PTHR45779">
    <property type="entry name" value="PEPTIDYLPROLYL ISOMERASE"/>
    <property type="match status" value="1"/>
</dbReference>
<evidence type="ECO:0000256" key="2">
    <source>
        <dbReference type="ARBA" id="ARBA00023110"/>
    </source>
</evidence>
<comment type="catalytic activity">
    <reaction evidence="1 4 5">
        <text>[protein]-peptidylproline (omega=180) = [protein]-peptidylproline (omega=0)</text>
        <dbReference type="Rhea" id="RHEA:16237"/>
        <dbReference type="Rhea" id="RHEA-COMP:10747"/>
        <dbReference type="Rhea" id="RHEA-COMP:10748"/>
        <dbReference type="ChEBI" id="CHEBI:83833"/>
        <dbReference type="ChEBI" id="CHEBI:83834"/>
        <dbReference type="EC" id="5.2.1.8"/>
    </reaction>
</comment>
<comment type="caution">
    <text evidence="7">The sequence shown here is derived from an EMBL/GenBank/DDBJ whole genome shotgun (WGS) entry which is preliminary data.</text>
</comment>
<dbReference type="SUPFAM" id="SSF54534">
    <property type="entry name" value="FKBP-like"/>
    <property type="match status" value="1"/>
</dbReference>
<evidence type="ECO:0000259" key="6">
    <source>
        <dbReference type="PROSITE" id="PS50059"/>
    </source>
</evidence>
<dbReference type="Proteomes" id="UP000293764">
    <property type="component" value="Unassembled WGS sequence"/>
</dbReference>
<evidence type="ECO:0000256" key="1">
    <source>
        <dbReference type="ARBA" id="ARBA00000971"/>
    </source>
</evidence>
<protein>
    <recommendedName>
        <fullName evidence="5">Peptidyl-prolyl cis-trans isomerase</fullName>
        <ecNumber evidence="5">5.2.1.8</ecNumber>
    </recommendedName>
</protein>
<feature type="domain" description="PPIase FKBP-type" evidence="6">
    <location>
        <begin position="56"/>
        <end position="145"/>
    </location>
</feature>
<keyword evidence="2 4" id="KW-0697">Rotamase</keyword>
<dbReference type="GO" id="GO:0003755">
    <property type="term" value="F:peptidyl-prolyl cis-trans isomerase activity"/>
    <property type="evidence" value="ECO:0007669"/>
    <property type="project" value="UniProtKB-UniRule"/>
</dbReference>
<name>A0A4V1ZH19_9MICO</name>
<dbReference type="InterPro" id="IPR046357">
    <property type="entry name" value="PPIase_dom_sf"/>
</dbReference>
<dbReference type="OrthoDB" id="25996at2"/>
<keyword evidence="8" id="KW-1185">Reference proteome</keyword>